<dbReference type="Gene3D" id="3.10.180.10">
    <property type="entry name" value="2,3-Dihydroxybiphenyl 1,2-Dioxygenase, domain 1"/>
    <property type="match status" value="2"/>
</dbReference>
<dbReference type="InterPro" id="IPR037523">
    <property type="entry name" value="VOC_core"/>
</dbReference>
<dbReference type="InterPro" id="IPR029058">
    <property type="entry name" value="AB_hydrolase_fold"/>
</dbReference>
<gene>
    <name evidence="2" type="ORF">R2G56_07680</name>
</gene>
<feature type="domain" description="VOC" evidence="1">
    <location>
        <begin position="151"/>
        <end position="267"/>
    </location>
</feature>
<dbReference type="RefSeq" id="WP_317560905.1">
    <property type="nucleotide sequence ID" value="NZ_JAWLIP010000003.1"/>
</dbReference>
<dbReference type="SUPFAM" id="SSF53474">
    <property type="entry name" value="alpha/beta-Hydrolases"/>
    <property type="match status" value="1"/>
</dbReference>
<evidence type="ECO:0000259" key="1">
    <source>
        <dbReference type="PROSITE" id="PS51819"/>
    </source>
</evidence>
<sequence>MSSGIHHITLITRKVQANVDFYAGFLGLRLVKQTAGFEDAEQLHLFYGDAAGTPGSLVTFLVWEDGAPGRAGYGQIGEFALAIQPESIGFWLTRALAAGLRPEGPRNELGEPVLRLKDPDGIIVKLVGVAGLRHAAPWAADGIPPEHAVGNLRSATLFTEEQDLTRAFFTKHFGYRPGMSDGAIERLVSETGDALDLRNVQGFWSSAPGAGTVDHIALRATSEQALEATEASLRRSNATPTTIHDRKYFTSLYAREPGGVLVEMATDAPGMGVDEPQETLGSTLFIPQAPAGDEEAFRVVLPQFAMPGEPRVIYRELPFVHRFHTPDAPDGGHIVLLHGSGGTETSLMPLAARTAPHAALLGVRGRATEEGAARWFRRLPQMRFDQADIRSEAEAFEAFCEGAAAAYGVKASNTVHMGYSNGANFLAAFMRLHPGWVRKAVLIRPMDVLEETPEVDLTGVEVLMVVGAEDRLTRQPQALCDTLSAAGATVTVETVAAGHFLTEADEPVVQSWLETHTP</sequence>
<dbReference type="PANTHER" id="PTHR36110:SF2">
    <property type="entry name" value="RING-CLEAVING DIOXYGENASE MHQE-RELATED"/>
    <property type="match status" value="1"/>
</dbReference>
<name>A0ABU4AIU7_9HYPH</name>
<dbReference type="InterPro" id="IPR004360">
    <property type="entry name" value="Glyas_Fos-R_dOase_dom"/>
</dbReference>
<reference evidence="2 3" key="1">
    <citation type="submission" date="2023-10" db="EMBL/GenBank/DDBJ databases">
        <authorList>
            <person name="Venkata Ramana C."/>
            <person name="Sasikala C."/>
            <person name="Dhurka M."/>
        </authorList>
    </citation>
    <scope>NUCLEOTIDE SEQUENCE [LARGE SCALE GENOMIC DNA]</scope>
    <source>
        <strain evidence="2 3">KCTC 32151</strain>
    </source>
</reference>
<dbReference type="EMBL" id="JAWLIP010000003">
    <property type="protein sequence ID" value="MDV6226164.1"/>
    <property type="molecule type" value="Genomic_DNA"/>
</dbReference>
<proteinExistence type="predicted"/>
<evidence type="ECO:0000313" key="3">
    <source>
        <dbReference type="Proteomes" id="UP001185659"/>
    </source>
</evidence>
<dbReference type="PROSITE" id="PS51819">
    <property type="entry name" value="VOC"/>
    <property type="match status" value="2"/>
</dbReference>
<organism evidence="2 3">
    <name type="scientific">Nitratireductor aquimarinus</name>
    <dbReference type="NCBI Taxonomy" id="889300"/>
    <lineage>
        <taxon>Bacteria</taxon>
        <taxon>Pseudomonadati</taxon>
        <taxon>Pseudomonadota</taxon>
        <taxon>Alphaproteobacteria</taxon>
        <taxon>Hyphomicrobiales</taxon>
        <taxon>Phyllobacteriaceae</taxon>
        <taxon>Nitratireductor</taxon>
    </lineage>
</organism>
<dbReference type="InterPro" id="IPR052537">
    <property type="entry name" value="Extradiol_RC_dioxygenase"/>
</dbReference>
<dbReference type="Gene3D" id="3.40.50.1820">
    <property type="entry name" value="alpha/beta hydrolase"/>
    <property type="match status" value="1"/>
</dbReference>
<accession>A0ABU4AIU7</accession>
<dbReference type="Proteomes" id="UP001185659">
    <property type="component" value="Unassembled WGS sequence"/>
</dbReference>
<dbReference type="Pfam" id="PF00903">
    <property type="entry name" value="Glyoxalase"/>
    <property type="match status" value="1"/>
</dbReference>
<dbReference type="PANTHER" id="PTHR36110">
    <property type="entry name" value="RING-CLEAVING DIOXYGENASE MHQE-RELATED"/>
    <property type="match status" value="1"/>
</dbReference>
<evidence type="ECO:0000313" key="2">
    <source>
        <dbReference type="EMBL" id="MDV6226164.1"/>
    </source>
</evidence>
<dbReference type="InterPro" id="IPR029068">
    <property type="entry name" value="Glyas_Bleomycin-R_OHBP_Dase"/>
</dbReference>
<comment type="caution">
    <text evidence="2">The sequence shown here is derived from an EMBL/GenBank/DDBJ whole genome shotgun (WGS) entry which is preliminary data.</text>
</comment>
<protein>
    <submittedName>
        <fullName evidence="2">VOC family protein</fullName>
    </submittedName>
</protein>
<dbReference type="SUPFAM" id="SSF54593">
    <property type="entry name" value="Glyoxalase/Bleomycin resistance protein/Dihydroxybiphenyl dioxygenase"/>
    <property type="match status" value="1"/>
</dbReference>
<keyword evidence="3" id="KW-1185">Reference proteome</keyword>
<feature type="domain" description="VOC" evidence="1">
    <location>
        <begin position="4"/>
        <end position="129"/>
    </location>
</feature>